<keyword evidence="1" id="KW-0472">Membrane</keyword>
<keyword evidence="4" id="KW-1185">Reference proteome</keyword>
<dbReference type="GO" id="GO:0016020">
    <property type="term" value="C:membrane"/>
    <property type="evidence" value="ECO:0007669"/>
    <property type="project" value="InterPro"/>
</dbReference>
<dbReference type="SUPFAM" id="SSF103481">
    <property type="entry name" value="Multidrug resistance efflux transporter EmrE"/>
    <property type="match status" value="2"/>
</dbReference>
<dbReference type="AlphaFoldDB" id="A0A815VFI7"/>
<organism evidence="3 4">
    <name type="scientific">Adineta ricciae</name>
    <name type="common">Rotifer</name>
    <dbReference type="NCBI Taxonomy" id="249248"/>
    <lineage>
        <taxon>Eukaryota</taxon>
        <taxon>Metazoa</taxon>
        <taxon>Spiralia</taxon>
        <taxon>Gnathifera</taxon>
        <taxon>Rotifera</taxon>
        <taxon>Eurotatoria</taxon>
        <taxon>Bdelloidea</taxon>
        <taxon>Adinetida</taxon>
        <taxon>Adinetidae</taxon>
        <taxon>Adineta</taxon>
    </lineage>
</organism>
<feature type="transmembrane region" description="Helical" evidence="1">
    <location>
        <begin position="272"/>
        <end position="292"/>
    </location>
</feature>
<dbReference type="Pfam" id="PF00892">
    <property type="entry name" value="EamA"/>
    <property type="match status" value="2"/>
</dbReference>
<feature type="transmembrane region" description="Helical" evidence="1">
    <location>
        <begin position="127"/>
        <end position="144"/>
    </location>
</feature>
<reference evidence="3" key="1">
    <citation type="submission" date="2021-02" db="EMBL/GenBank/DDBJ databases">
        <authorList>
            <person name="Nowell W R."/>
        </authorList>
    </citation>
    <scope>NUCLEOTIDE SEQUENCE</scope>
</reference>
<keyword evidence="1" id="KW-0812">Transmembrane</keyword>
<proteinExistence type="predicted"/>
<evidence type="ECO:0000259" key="2">
    <source>
        <dbReference type="Pfam" id="PF00892"/>
    </source>
</evidence>
<sequence length="369" mass="41563">MTNEQQVPLQTISANVAETSSSSTFKTIYQRLHAHSGIWYMLTSNILFACCTFSLKLIPADMFDIMIVRFAVQTIVFGIYAICYKHYSVFDTHGQPIASALNVLMSSGTNLTYLAAFYFLPLSDLNTIKYTYIVWAAILAVIFLKERFRFVNGISLILTAAGLLLATKPQFFIKTFSDMFIQTPKNISLTAIATTTVLNQVTTTSSYYYLGVILAFISSLTKAIQMIARKQLVNTKQPYSVMNFQFTAFALIIALSYSLIRRIWQPVGYPWKWMFSVGVIIGAIQLITNTFLAKALKRENVQLLSIIGTFDILYACLLQYIFLKLTKSGMFYVGASLIVISAIILSIDNHLRSKKLKQQQQEKNPESNA</sequence>
<dbReference type="Proteomes" id="UP000663828">
    <property type="component" value="Unassembled WGS sequence"/>
</dbReference>
<evidence type="ECO:0000256" key="1">
    <source>
        <dbReference type="SAM" id="Phobius"/>
    </source>
</evidence>
<feature type="transmembrane region" description="Helical" evidence="1">
    <location>
        <begin position="67"/>
        <end position="87"/>
    </location>
</feature>
<dbReference type="EMBL" id="CAJNOR010004803">
    <property type="protein sequence ID" value="CAF1528352.1"/>
    <property type="molecule type" value="Genomic_DNA"/>
</dbReference>
<dbReference type="InterPro" id="IPR037185">
    <property type="entry name" value="EmrE-like"/>
</dbReference>
<evidence type="ECO:0000313" key="4">
    <source>
        <dbReference type="Proteomes" id="UP000663828"/>
    </source>
</evidence>
<feature type="domain" description="EamA" evidence="2">
    <location>
        <begin position="210"/>
        <end position="346"/>
    </location>
</feature>
<feature type="transmembrane region" description="Helical" evidence="1">
    <location>
        <begin position="304"/>
        <end position="323"/>
    </location>
</feature>
<comment type="caution">
    <text evidence="3">The sequence shown here is derived from an EMBL/GenBank/DDBJ whole genome shotgun (WGS) entry which is preliminary data.</text>
</comment>
<protein>
    <recommendedName>
        <fullName evidence="2">EamA domain-containing protein</fullName>
    </recommendedName>
</protein>
<dbReference type="PANTHER" id="PTHR22911">
    <property type="entry name" value="ACYL-MALONYL CONDENSING ENZYME-RELATED"/>
    <property type="match status" value="1"/>
</dbReference>
<keyword evidence="1" id="KW-1133">Transmembrane helix</keyword>
<feature type="transmembrane region" description="Helical" evidence="1">
    <location>
        <begin position="150"/>
        <end position="167"/>
    </location>
</feature>
<feature type="transmembrane region" description="Helical" evidence="1">
    <location>
        <begin position="207"/>
        <end position="228"/>
    </location>
</feature>
<name>A0A815VFI7_ADIRI</name>
<feature type="transmembrane region" description="Helical" evidence="1">
    <location>
        <begin position="37"/>
        <end position="55"/>
    </location>
</feature>
<gene>
    <name evidence="3" type="ORF">XAT740_LOCUS41276</name>
</gene>
<feature type="transmembrane region" description="Helical" evidence="1">
    <location>
        <begin position="329"/>
        <end position="347"/>
    </location>
</feature>
<dbReference type="InterPro" id="IPR000620">
    <property type="entry name" value="EamA_dom"/>
</dbReference>
<accession>A0A815VFI7</accession>
<evidence type="ECO:0000313" key="3">
    <source>
        <dbReference type="EMBL" id="CAF1528352.1"/>
    </source>
</evidence>
<feature type="transmembrane region" description="Helical" evidence="1">
    <location>
        <begin position="240"/>
        <end position="260"/>
    </location>
</feature>
<feature type="domain" description="EamA" evidence="2">
    <location>
        <begin position="36"/>
        <end position="166"/>
    </location>
</feature>
<feature type="transmembrane region" description="Helical" evidence="1">
    <location>
        <begin position="99"/>
        <end position="120"/>
    </location>
</feature>